<feature type="compositionally biased region" description="Polar residues" evidence="1">
    <location>
        <begin position="30"/>
        <end position="48"/>
    </location>
</feature>
<dbReference type="AlphaFoldDB" id="A0A9L0SBK1"/>
<reference evidence="2" key="3">
    <citation type="submission" date="2025-09" db="UniProtKB">
        <authorList>
            <consortium name="Ensembl"/>
        </authorList>
    </citation>
    <scope>IDENTIFICATION</scope>
    <source>
        <strain evidence="2">Thoroughbred</strain>
    </source>
</reference>
<sequence>MKRNLNESSTRSTAGCLPVPLFNQKKRNRQPLTSNPLKNDPGISTASDSYDFPPLPTDWAWDAMNPELPPLTKAMNTGQAPHSVSHPLRNQDFVSTSIQSNTERSKSDWSYRDANKNTGLKTWDRNDFKPQCRRTNLMENDGINSCPVRLGAQQQKQLRISEPPNLSHKRETEALRQTHSSRKSGSTMRGLDQNSALQAFKPNFQQNQVKKKMLDDIPEENTLKETTLYQLKLKEKDNSLRIVSAVIESMKYWREHAQKTVLLFEILAVLDSAVTSGPYYSKTFLLRDGKNTLPCIFYEIDRELPKLIRGRVHRCVGNYDQKKNIFKCVSVRPASVSEQKTFQAFIKTVDAEMRDLSIHGFWYLRESWNQSPTATKG</sequence>
<feature type="region of interest" description="Disordered" evidence="1">
    <location>
        <begin position="161"/>
        <end position="189"/>
    </location>
</feature>
<dbReference type="GO" id="GO:0007129">
    <property type="term" value="P:homologous chromosome pairing at meiosis"/>
    <property type="evidence" value="ECO:0007669"/>
    <property type="project" value="Ensembl"/>
</dbReference>
<dbReference type="GO" id="GO:0051445">
    <property type="term" value="P:regulation of meiotic cell cycle"/>
    <property type="evidence" value="ECO:0007669"/>
    <property type="project" value="Ensembl"/>
</dbReference>
<keyword evidence="3" id="KW-1185">Reference proteome</keyword>
<dbReference type="GO" id="GO:0007276">
    <property type="term" value="P:gamete generation"/>
    <property type="evidence" value="ECO:0007669"/>
    <property type="project" value="Ensembl"/>
</dbReference>
<reference evidence="2 3" key="1">
    <citation type="journal article" date="2009" name="Science">
        <title>Genome sequence, comparative analysis, and population genetics of the domestic horse.</title>
        <authorList>
            <consortium name="Broad Institute Genome Sequencing Platform"/>
            <consortium name="Broad Institute Whole Genome Assembly Team"/>
            <person name="Wade C.M."/>
            <person name="Giulotto E."/>
            <person name="Sigurdsson S."/>
            <person name="Zoli M."/>
            <person name="Gnerre S."/>
            <person name="Imsland F."/>
            <person name="Lear T.L."/>
            <person name="Adelson D.L."/>
            <person name="Bailey E."/>
            <person name="Bellone R.R."/>
            <person name="Bloecker H."/>
            <person name="Distl O."/>
            <person name="Edgar R.C."/>
            <person name="Garber M."/>
            <person name="Leeb T."/>
            <person name="Mauceli E."/>
            <person name="MacLeod J.N."/>
            <person name="Penedo M.C.T."/>
            <person name="Raison J.M."/>
            <person name="Sharpe T."/>
            <person name="Vogel J."/>
            <person name="Andersson L."/>
            <person name="Antczak D.F."/>
            <person name="Biagi T."/>
            <person name="Binns M.M."/>
            <person name="Chowdhary B.P."/>
            <person name="Coleman S.J."/>
            <person name="Della Valle G."/>
            <person name="Fryc S."/>
            <person name="Guerin G."/>
            <person name="Hasegawa T."/>
            <person name="Hill E.W."/>
            <person name="Jurka J."/>
            <person name="Kiialainen A."/>
            <person name="Lindgren G."/>
            <person name="Liu J."/>
            <person name="Magnani E."/>
            <person name="Mickelson J.R."/>
            <person name="Murray J."/>
            <person name="Nergadze S.G."/>
            <person name="Onofrio R."/>
            <person name="Pedroni S."/>
            <person name="Piras M.F."/>
            <person name="Raudsepp T."/>
            <person name="Rocchi M."/>
            <person name="Roeed K.H."/>
            <person name="Ryder O.A."/>
            <person name="Searle S."/>
            <person name="Skow L."/>
            <person name="Swinburne J.E."/>
            <person name="Syvaenen A.C."/>
            <person name="Tozaki T."/>
            <person name="Valberg S.J."/>
            <person name="Vaudin M."/>
            <person name="White J.R."/>
            <person name="Zody M.C."/>
            <person name="Lander E.S."/>
            <person name="Lindblad-Toh K."/>
        </authorList>
    </citation>
    <scope>NUCLEOTIDE SEQUENCE [LARGE SCALE GENOMIC DNA]</scope>
    <source>
        <strain evidence="2 3">Thoroughbred</strain>
    </source>
</reference>
<feature type="compositionally biased region" description="Polar residues" evidence="1">
    <location>
        <begin position="177"/>
        <end position="189"/>
    </location>
</feature>
<dbReference type="InterPro" id="IPR033536">
    <property type="entry name" value="Spata22"/>
</dbReference>
<accession>A0A9L0SBK1</accession>
<feature type="compositionally biased region" description="Polar residues" evidence="1">
    <location>
        <begin position="1"/>
        <end position="13"/>
    </location>
</feature>
<name>A0A9L0SBK1_HORSE</name>
<dbReference type="Ensembl" id="ENSECAT00000116050.1">
    <property type="protein sequence ID" value="ENSECAP00000072248.1"/>
    <property type="gene ID" value="ENSECAG00000021504.4"/>
</dbReference>
<gene>
    <name evidence="2" type="primary">SPATA22</name>
</gene>
<evidence type="ECO:0000313" key="2">
    <source>
        <dbReference type="Ensembl" id="ENSECAP00000072248.1"/>
    </source>
</evidence>
<organism evidence="2 3">
    <name type="scientific">Equus caballus</name>
    <name type="common">Horse</name>
    <dbReference type="NCBI Taxonomy" id="9796"/>
    <lineage>
        <taxon>Eukaryota</taxon>
        <taxon>Metazoa</taxon>
        <taxon>Chordata</taxon>
        <taxon>Craniata</taxon>
        <taxon>Vertebrata</taxon>
        <taxon>Euteleostomi</taxon>
        <taxon>Mammalia</taxon>
        <taxon>Eutheria</taxon>
        <taxon>Laurasiatheria</taxon>
        <taxon>Perissodactyla</taxon>
        <taxon>Equidae</taxon>
        <taxon>Equus</taxon>
    </lineage>
</organism>
<dbReference type="Proteomes" id="UP000002281">
    <property type="component" value="Chromosome 11"/>
</dbReference>
<dbReference type="PANTHER" id="PTHR35258">
    <property type="entry name" value="SPERMATOGENESIS-ASSOCIATED PROTEIN 22"/>
    <property type="match status" value="1"/>
</dbReference>
<reference evidence="2" key="2">
    <citation type="submission" date="2025-08" db="UniProtKB">
        <authorList>
            <consortium name="Ensembl"/>
        </authorList>
    </citation>
    <scope>IDENTIFICATION</scope>
    <source>
        <strain evidence="2">Thoroughbred</strain>
    </source>
</reference>
<evidence type="ECO:0000256" key="1">
    <source>
        <dbReference type="SAM" id="MobiDB-lite"/>
    </source>
</evidence>
<feature type="compositionally biased region" description="Basic and acidic residues" evidence="1">
    <location>
        <begin position="103"/>
        <end position="115"/>
    </location>
</feature>
<evidence type="ECO:0000313" key="3">
    <source>
        <dbReference type="Proteomes" id="UP000002281"/>
    </source>
</evidence>
<dbReference type="GO" id="GO:0005694">
    <property type="term" value="C:chromosome"/>
    <property type="evidence" value="ECO:0007669"/>
    <property type="project" value="Ensembl"/>
</dbReference>
<dbReference type="GO" id="GO:0000711">
    <property type="term" value="P:meiotic DNA repair synthesis"/>
    <property type="evidence" value="ECO:0007669"/>
    <property type="project" value="Ensembl"/>
</dbReference>
<dbReference type="GO" id="GO:0009566">
    <property type="term" value="P:fertilization"/>
    <property type="evidence" value="ECO:0007669"/>
    <property type="project" value="Ensembl"/>
</dbReference>
<protein>
    <submittedName>
        <fullName evidence="2">Spermatosis associated 22</fullName>
    </submittedName>
</protein>
<dbReference type="PANTHER" id="PTHR35258:SF1">
    <property type="entry name" value="SPERMATOGENESIS-ASSOCIATED PROTEIN 22"/>
    <property type="match status" value="1"/>
</dbReference>
<proteinExistence type="predicted"/>
<dbReference type="GO" id="GO:0061458">
    <property type="term" value="P:reproductive system development"/>
    <property type="evidence" value="ECO:0007669"/>
    <property type="project" value="Ensembl"/>
</dbReference>
<feature type="region of interest" description="Disordered" evidence="1">
    <location>
        <begin position="97"/>
        <end position="127"/>
    </location>
</feature>
<feature type="region of interest" description="Disordered" evidence="1">
    <location>
        <begin position="1"/>
        <end position="49"/>
    </location>
</feature>
<dbReference type="GeneTree" id="ENSGT00390000018151"/>